<reference evidence="2 5" key="3">
    <citation type="submission" date="2018-03" db="EMBL/GenBank/DDBJ databases">
        <title>Genomic Encyclopedia of Archaeal and Bacterial Type Strains, Phase II (KMG-II): from individual species to whole genera.</title>
        <authorList>
            <person name="Goeker M."/>
        </authorList>
    </citation>
    <scope>NUCLEOTIDE SEQUENCE [LARGE SCALE GENOMIC DNA]</scope>
    <source>
        <strain evidence="2 5">DSM 17797</strain>
    </source>
</reference>
<feature type="signal peptide" evidence="1">
    <location>
        <begin position="1"/>
        <end position="25"/>
    </location>
</feature>
<evidence type="ECO:0008006" key="6">
    <source>
        <dbReference type="Google" id="ProtNLM"/>
    </source>
</evidence>
<evidence type="ECO:0000313" key="5">
    <source>
        <dbReference type="Proteomes" id="UP000237771"/>
    </source>
</evidence>
<proteinExistence type="predicted"/>
<evidence type="ECO:0000313" key="4">
    <source>
        <dbReference type="Proteomes" id="UP000184384"/>
    </source>
</evidence>
<dbReference type="EMBL" id="PVUB01000002">
    <property type="protein sequence ID" value="PRZ26117.1"/>
    <property type="molecule type" value="Genomic_DNA"/>
</dbReference>
<evidence type="ECO:0000256" key="1">
    <source>
        <dbReference type="SAM" id="SignalP"/>
    </source>
</evidence>
<evidence type="ECO:0000313" key="2">
    <source>
        <dbReference type="EMBL" id="PRZ26117.1"/>
    </source>
</evidence>
<dbReference type="OrthoDB" id="1652165at2"/>
<dbReference type="AlphaFoldDB" id="A0A1M5K1C5"/>
<reference evidence="3" key="2">
    <citation type="submission" date="2016-11" db="EMBL/GenBank/DDBJ databases">
        <authorList>
            <person name="Jaros S."/>
            <person name="Januszkiewicz K."/>
            <person name="Wedrychowicz H."/>
        </authorList>
    </citation>
    <scope>NUCLEOTIDE SEQUENCE [LARGE SCALE GENOMIC DNA]</scope>
    <source>
        <strain evidence="3">DSM 19729</strain>
    </source>
</reference>
<evidence type="ECO:0000313" key="3">
    <source>
        <dbReference type="EMBL" id="SHG46113.1"/>
    </source>
</evidence>
<keyword evidence="1" id="KW-0732">Signal</keyword>
<dbReference type="InterPro" id="IPR013783">
    <property type="entry name" value="Ig-like_fold"/>
</dbReference>
<keyword evidence="5" id="KW-1185">Reference proteome</keyword>
<sequence>MRQFYTIIRVVFFFLTFFFSTETKAQCSITASVSTGTLSCGTAPLRNCGAFLYVGDGTNAMTLTIDSGFNLSCLGPINLVVRNKAILLFGTGANDRITLAEGSSITVNSGGRLDGGDQCTASDRIYIGEQLVSTCNGQANSNSSFSDLESLGGTGAATSNSPVCVGSVVNLAATPPPNGVFSYSWTGPNSFASTAQNPSFIAGSNAVGGVYKVVMTRQSDKKVAYGHTTVVVNSSPVITTQPSNQLDCEKRDVNFKVVATGSGLVYSWQYKKPGDLSFTSISSAISNVSNYDTNVITVRNVGSAQFPNGTQFQAVVSNGICSITSSVATLSVNELVNITSPALTPAQSIVNVNLCYGASYSYTAVISNPSNGPVLYKWKRSVASGVWTDVVDGTHFSGASTATLNIINGTPAESAEYRVYVTFNNTTTQCSVDSSSRTRLITFLPQLTSPQTTIVQPDCMTATGSIRVEVQSETDSYSFDNGANYQASNIKSALTAGNYKILIKNSAGCVSTVADCVIKASVESKWNGNSWFPNVPTASDKIVFEGNYSENQDLVGCSCEVKSGAVVIPNGRTLTLTNGLTVSGGSLTFDNNSSLVQIADNAINMGNIIYRRNTAPVKRYDFTYWSSPVAGQALHDLSPNTLYDKYYSFNPDKGWVIHVNGNVIMDAAIGYSVRAPQNFSITVASIDSNPKFIGVPNNGIINVSVEGDKSYLIGNPYPSAIDADEFLIYNSAALEGTLYFWTHNSPPSSAVAGNGTYNYTVNDYASYNLTGGIKTAISAQTDSDINDPNNNNNLNLPTGKIAAGQAFFASSSISGGLVSFNNSMRIPGGPSGNDNAQFFRFKTTSKSANTKTIEKNRIWLNLANQQGAFKQTLIGYISGATNTNEGFFDGISYDGNQFVDFYSINENLNLSIQGRALPFQENDTIRLGYKTSVKGDFQISIDRTDGQLASRDIFLEDKLIGIFHDLKKEAYSFTTEKGVFNDRFVLRYNNKNILKVASGVDDRVSVLVQDKVLKINSRDGFIDKIVIYDVGGSRVFYKGDVNDTGLTVSNVVSGEQVLIVNVVLQNGTTVSKKIIY</sequence>
<dbReference type="RefSeq" id="WP_139256886.1">
    <property type="nucleotide sequence ID" value="NZ_FQWO01000002.1"/>
</dbReference>
<dbReference type="Proteomes" id="UP000184384">
    <property type="component" value="Unassembled WGS sequence"/>
</dbReference>
<organism evidence="3 4">
    <name type="scientific">Flavobacterium granuli</name>
    <dbReference type="NCBI Taxonomy" id="280093"/>
    <lineage>
        <taxon>Bacteria</taxon>
        <taxon>Pseudomonadati</taxon>
        <taxon>Bacteroidota</taxon>
        <taxon>Flavobacteriia</taxon>
        <taxon>Flavobacteriales</taxon>
        <taxon>Flavobacteriaceae</taxon>
        <taxon>Flavobacterium</taxon>
    </lineage>
</organism>
<dbReference type="EMBL" id="FQWO01000002">
    <property type="protein sequence ID" value="SHG46113.1"/>
    <property type="molecule type" value="Genomic_DNA"/>
</dbReference>
<feature type="chain" id="PRO_5013245901" description="T9SS sorting signal type C domain-containing protein" evidence="1">
    <location>
        <begin position="26"/>
        <end position="1076"/>
    </location>
</feature>
<protein>
    <recommendedName>
        <fullName evidence="6">T9SS sorting signal type C domain-containing protein</fullName>
    </recommendedName>
</protein>
<accession>A0A1M5K1C5</accession>
<dbReference type="Proteomes" id="UP000237771">
    <property type="component" value="Unassembled WGS sequence"/>
</dbReference>
<dbReference type="Gene3D" id="2.60.40.10">
    <property type="entry name" value="Immunoglobulins"/>
    <property type="match status" value="1"/>
</dbReference>
<gene>
    <name evidence="2" type="ORF">BC624_10279</name>
    <name evidence="3" type="ORF">SAMN05443373_10279</name>
</gene>
<name>A0A1M5K1C5_9FLAO</name>
<dbReference type="STRING" id="280093.SAMN05443373_10279"/>
<reference evidence="4" key="1">
    <citation type="submission" date="2016-11" db="EMBL/GenBank/DDBJ databases">
        <authorList>
            <person name="Varghese N."/>
            <person name="Submissions S."/>
        </authorList>
    </citation>
    <scope>NUCLEOTIDE SEQUENCE [LARGE SCALE GENOMIC DNA]</scope>
    <source>
        <strain evidence="4">DSM 19729</strain>
    </source>
</reference>